<comment type="caution">
    <text evidence="1">The sequence shown here is derived from an EMBL/GenBank/DDBJ whole genome shotgun (WGS) entry which is preliminary data.</text>
</comment>
<evidence type="ECO:0000313" key="1">
    <source>
        <dbReference type="EMBL" id="MBS3651236.1"/>
    </source>
</evidence>
<dbReference type="AlphaFoldDB" id="A0A942E5A2"/>
<gene>
    <name evidence="1" type="ORF">KEU06_21720</name>
</gene>
<dbReference type="EMBL" id="JAGWCR010000012">
    <property type="protein sequence ID" value="MBS3651236.1"/>
    <property type="molecule type" value="Genomic_DNA"/>
</dbReference>
<evidence type="ECO:0000313" key="2">
    <source>
        <dbReference type="Proteomes" id="UP000680348"/>
    </source>
</evidence>
<dbReference type="Proteomes" id="UP000680348">
    <property type="component" value="Unassembled WGS sequence"/>
</dbReference>
<name>A0A942E5A2_9HYPH</name>
<reference evidence="1" key="1">
    <citation type="submission" date="2021-04" db="EMBL/GenBank/DDBJ databases">
        <title>Pseudaminobacter soli sp. nov., isolated from paddy soil contaminated by heavy metals.</title>
        <authorList>
            <person name="Zhang K."/>
        </authorList>
    </citation>
    <scope>NUCLEOTIDE SEQUENCE</scope>
    <source>
        <strain evidence="1">19-2017</strain>
    </source>
</reference>
<keyword evidence="2" id="KW-1185">Reference proteome</keyword>
<dbReference type="RefSeq" id="WP_188256775.1">
    <property type="nucleotide sequence ID" value="NZ_JABVCF010000012.1"/>
</dbReference>
<sequence>MTSLKGNGLQSPLKLTYLCRPEYANAPQPMIHPAATSEATRAFAGSFRLDATALNQLGLGTGADYVENVDLSFRNVRIEQLALDDLDAIRSGLGPVCTNLVREYSEKNLAYQTQQAIRADVIYRVRLKRGLSAEAKGIALKPFVLQLGGNVQEESDTTFSGEGLYHGLLLTKV</sequence>
<accession>A0A942E5A2</accession>
<proteinExistence type="predicted"/>
<organism evidence="1 2">
    <name type="scientific">Pseudaminobacter soli</name>
    <name type="common">ex Zhang et al. 2022</name>
    <dbReference type="NCBI Taxonomy" id="2831468"/>
    <lineage>
        <taxon>Bacteria</taxon>
        <taxon>Pseudomonadati</taxon>
        <taxon>Pseudomonadota</taxon>
        <taxon>Alphaproteobacteria</taxon>
        <taxon>Hyphomicrobiales</taxon>
        <taxon>Phyllobacteriaceae</taxon>
        <taxon>Pseudaminobacter</taxon>
    </lineage>
</organism>
<protein>
    <submittedName>
        <fullName evidence="1">Uncharacterized protein</fullName>
    </submittedName>
</protein>